<keyword evidence="2" id="KW-0812">Transmembrane</keyword>
<dbReference type="Proteomes" id="UP000199636">
    <property type="component" value="Unassembled WGS sequence"/>
</dbReference>
<evidence type="ECO:0000256" key="1">
    <source>
        <dbReference type="SAM" id="MobiDB-lite"/>
    </source>
</evidence>
<dbReference type="AlphaFoldDB" id="A0A1G8MNB3"/>
<evidence type="ECO:0000256" key="2">
    <source>
        <dbReference type="SAM" id="Phobius"/>
    </source>
</evidence>
<feature type="compositionally biased region" description="Low complexity" evidence="1">
    <location>
        <begin position="75"/>
        <end position="86"/>
    </location>
</feature>
<keyword evidence="2" id="KW-0472">Membrane</keyword>
<reference evidence="4" key="1">
    <citation type="submission" date="2016-10" db="EMBL/GenBank/DDBJ databases">
        <authorList>
            <person name="Varghese N."/>
            <person name="Submissions S."/>
        </authorList>
    </citation>
    <scope>NUCLEOTIDE SEQUENCE [LARGE SCALE GENOMIC DNA]</scope>
    <source>
        <strain evidence="4">CCM 7469</strain>
    </source>
</reference>
<dbReference type="EMBL" id="FNDS01000016">
    <property type="protein sequence ID" value="SDI69295.1"/>
    <property type="molecule type" value="Genomic_DNA"/>
</dbReference>
<accession>A0A1G8MNB3</accession>
<evidence type="ECO:0000313" key="4">
    <source>
        <dbReference type="Proteomes" id="UP000199636"/>
    </source>
</evidence>
<proteinExistence type="predicted"/>
<protein>
    <submittedName>
        <fullName evidence="3">Uncharacterized protein</fullName>
    </submittedName>
</protein>
<sequence>MITPSLELEPIPGGIGGPRNGVLAMKSLITILIASLLGVSAVAMAEDGGDRVVAQMDAARQEAMHHYAQVEQTHAHAQSVASSQDQAAHRVERTN</sequence>
<feature type="transmembrane region" description="Helical" evidence="2">
    <location>
        <begin position="27"/>
        <end position="45"/>
    </location>
</feature>
<feature type="region of interest" description="Disordered" evidence="1">
    <location>
        <begin position="64"/>
        <end position="95"/>
    </location>
</feature>
<keyword evidence="4" id="KW-1185">Reference proteome</keyword>
<keyword evidence="2" id="KW-1133">Transmembrane helix</keyword>
<name>A0A1G8MNB3_9PSED</name>
<organism evidence="3 4">
    <name type="scientific">Pseudomonas panipatensis</name>
    <dbReference type="NCBI Taxonomy" id="428992"/>
    <lineage>
        <taxon>Bacteria</taxon>
        <taxon>Pseudomonadati</taxon>
        <taxon>Pseudomonadota</taxon>
        <taxon>Gammaproteobacteria</taxon>
        <taxon>Pseudomonadales</taxon>
        <taxon>Pseudomonadaceae</taxon>
        <taxon>Pseudomonas</taxon>
    </lineage>
</organism>
<dbReference type="NCBIfam" id="NF041599">
    <property type="entry name" value="reg_PtrA_PA2808"/>
    <property type="match status" value="1"/>
</dbReference>
<gene>
    <name evidence="3" type="ORF">SAMN05216272_11631</name>
</gene>
<evidence type="ECO:0000313" key="3">
    <source>
        <dbReference type="EMBL" id="SDI69295.1"/>
    </source>
</evidence>